<name>Q6ZHC2_ORYSJ</name>
<evidence type="ECO:0000313" key="2">
    <source>
        <dbReference type="Proteomes" id="UP000000763"/>
    </source>
</evidence>
<dbReference type="Proteomes" id="UP000000763">
    <property type="component" value="Chromosome 2"/>
</dbReference>
<reference evidence="2" key="1">
    <citation type="journal article" date="2005" name="Nature">
        <title>The map-based sequence of the rice genome.</title>
        <authorList>
            <consortium name="International rice genome sequencing project (IRGSP)"/>
            <person name="Matsumoto T."/>
            <person name="Wu J."/>
            <person name="Kanamori H."/>
            <person name="Katayose Y."/>
            <person name="Fujisawa M."/>
            <person name="Namiki N."/>
            <person name="Mizuno H."/>
            <person name="Yamamoto K."/>
            <person name="Antonio B.A."/>
            <person name="Baba T."/>
            <person name="Sakata K."/>
            <person name="Nagamura Y."/>
            <person name="Aoki H."/>
            <person name="Arikawa K."/>
            <person name="Arita K."/>
            <person name="Bito T."/>
            <person name="Chiden Y."/>
            <person name="Fujitsuka N."/>
            <person name="Fukunaka R."/>
            <person name="Hamada M."/>
            <person name="Harada C."/>
            <person name="Hayashi A."/>
            <person name="Hijishita S."/>
            <person name="Honda M."/>
            <person name="Hosokawa S."/>
            <person name="Ichikawa Y."/>
            <person name="Idonuma A."/>
            <person name="Iijima M."/>
            <person name="Ikeda M."/>
            <person name="Ikeno M."/>
            <person name="Ito K."/>
            <person name="Ito S."/>
            <person name="Ito T."/>
            <person name="Ito Y."/>
            <person name="Ito Y."/>
            <person name="Iwabuchi A."/>
            <person name="Kamiya K."/>
            <person name="Karasawa W."/>
            <person name="Kurita K."/>
            <person name="Katagiri S."/>
            <person name="Kikuta A."/>
            <person name="Kobayashi H."/>
            <person name="Kobayashi N."/>
            <person name="Machita K."/>
            <person name="Maehara T."/>
            <person name="Masukawa M."/>
            <person name="Mizubayashi T."/>
            <person name="Mukai Y."/>
            <person name="Nagasaki H."/>
            <person name="Nagata Y."/>
            <person name="Naito S."/>
            <person name="Nakashima M."/>
            <person name="Nakama Y."/>
            <person name="Nakamichi Y."/>
            <person name="Nakamura M."/>
            <person name="Meguro A."/>
            <person name="Negishi M."/>
            <person name="Ohta I."/>
            <person name="Ohta T."/>
            <person name="Okamoto M."/>
            <person name="Ono N."/>
            <person name="Saji S."/>
            <person name="Sakaguchi M."/>
            <person name="Sakai K."/>
            <person name="Shibata M."/>
            <person name="Shimokawa T."/>
            <person name="Song J."/>
            <person name="Takazaki Y."/>
            <person name="Terasawa K."/>
            <person name="Tsugane M."/>
            <person name="Tsuji K."/>
            <person name="Ueda S."/>
            <person name="Waki K."/>
            <person name="Yamagata H."/>
            <person name="Yamamoto M."/>
            <person name="Yamamoto S."/>
            <person name="Yamane H."/>
            <person name="Yoshiki S."/>
            <person name="Yoshihara R."/>
            <person name="Yukawa K."/>
            <person name="Zhong H."/>
            <person name="Yano M."/>
            <person name="Yuan Q."/>
            <person name="Ouyang S."/>
            <person name="Liu J."/>
            <person name="Jones K.M."/>
            <person name="Gansberger K."/>
            <person name="Moffat K."/>
            <person name="Hill J."/>
            <person name="Bera J."/>
            <person name="Fadrosh D."/>
            <person name="Jin S."/>
            <person name="Johri S."/>
            <person name="Kim M."/>
            <person name="Overton L."/>
            <person name="Reardon M."/>
            <person name="Tsitrin T."/>
            <person name="Vuong H."/>
            <person name="Weaver B."/>
            <person name="Ciecko A."/>
            <person name="Tallon L."/>
            <person name="Jackson J."/>
            <person name="Pai G."/>
            <person name="Aken S.V."/>
            <person name="Utterback T."/>
            <person name="Reidmuller S."/>
            <person name="Feldblyum T."/>
            <person name="Hsiao J."/>
            <person name="Zismann V."/>
            <person name="Iobst S."/>
            <person name="de Vazeille A.R."/>
            <person name="Buell C.R."/>
            <person name="Ying K."/>
            <person name="Li Y."/>
            <person name="Lu T."/>
            <person name="Huang Y."/>
            <person name="Zhao Q."/>
            <person name="Feng Q."/>
            <person name="Zhang L."/>
            <person name="Zhu J."/>
            <person name="Weng Q."/>
            <person name="Mu J."/>
            <person name="Lu Y."/>
            <person name="Fan D."/>
            <person name="Liu Y."/>
            <person name="Guan J."/>
            <person name="Zhang Y."/>
            <person name="Yu S."/>
            <person name="Liu X."/>
            <person name="Zhang Y."/>
            <person name="Hong G."/>
            <person name="Han B."/>
            <person name="Choisne N."/>
            <person name="Demange N."/>
            <person name="Orjeda G."/>
            <person name="Samain S."/>
            <person name="Cattolico L."/>
            <person name="Pelletier E."/>
            <person name="Couloux A."/>
            <person name="Segurens B."/>
            <person name="Wincker P."/>
            <person name="D'Hont A."/>
            <person name="Scarpelli C."/>
            <person name="Weissenbach J."/>
            <person name="Salanoubat M."/>
            <person name="Quetier F."/>
            <person name="Yu Y."/>
            <person name="Kim H.R."/>
            <person name="Rambo T."/>
            <person name="Currie J."/>
            <person name="Collura K."/>
            <person name="Luo M."/>
            <person name="Yang T."/>
            <person name="Ammiraju J.S.S."/>
            <person name="Engler F."/>
            <person name="Soderlund C."/>
            <person name="Wing R.A."/>
            <person name="Palmer L.E."/>
            <person name="de la Bastide M."/>
            <person name="Spiegel L."/>
            <person name="Nascimento L."/>
            <person name="Zutavern T."/>
            <person name="O'Shaughnessy A."/>
            <person name="Dike S."/>
            <person name="Dedhia N."/>
            <person name="Preston R."/>
            <person name="Balija V."/>
            <person name="McCombie W.R."/>
            <person name="Chow T."/>
            <person name="Chen H."/>
            <person name="Chung M."/>
            <person name="Chen C."/>
            <person name="Shaw J."/>
            <person name="Wu H."/>
            <person name="Hsiao K."/>
            <person name="Chao Y."/>
            <person name="Chu M."/>
            <person name="Cheng C."/>
            <person name="Hour A."/>
            <person name="Lee P."/>
            <person name="Lin S."/>
            <person name="Lin Y."/>
            <person name="Liou J."/>
            <person name="Liu S."/>
            <person name="Hsing Y."/>
            <person name="Raghuvanshi S."/>
            <person name="Mohanty A."/>
            <person name="Bharti A.K."/>
            <person name="Gaur A."/>
            <person name="Gupta V."/>
            <person name="Kumar D."/>
            <person name="Ravi V."/>
            <person name="Vij S."/>
            <person name="Kapur A."/>
            <person name="Khurana P."/>
            <person name="Khurana P."/>
            <person name="Khurana J.P."/>
            <person name="Tyagi A.K."/>
            <person name="Gaikwad K."/>
            <person name="Singh A."/>
            <person name="Dalal V."/>
            <person name="Srivastava S."/>
            <person name="Dixit A."/>
            <person name="Pal A.K."/>
            <person name="Ghazi I.A."/>
            <person name="Yadav M."/>
            <person name="Pandit A."/>
            <person name="Bhargava A."/>
            <person name="Sureshbabu K."/>
            <person name="Batra K."/>
            <person name="Sharma T.R."/>
            <person name="Mohapatra T."/>
            <person name="Singh N.K."/>
            <person name="Messing J."/>
            <person name="Nelson A.B."/>
            <person name="Fuks G."/>
            <person name="Kavchok S."/>
            <person name="Keizer G."/>
            <person name="Linton E."/>
            <person name="Llaca V."/>
            <person name="Song R."/>
            <person name="Tanyolac B."/>
            <person name="Young S."/>
            <person name="Ho-Il K."/>
            <person name="Hahn J.H."/>
            <person name="Sangsakoo G."/>
            <person name="Vanavichit A."/>
            <person name="de Mattos Luiz.A.T."/>
            <person name="Zimmer P.D."/>
            <person name="Malone G."/>
            <person name="Dellagostin O."/>
            <person name="de Oliveira A.C."/>
            <person name="Bevan M."/>
            <person name="Bancroft I."/>
            <person name="Minx P."/>
            <person name="Cordum H."/>
            <person name="Wilson R."/>
            <person name="Cheng Z."/>
            <person name="Jin W."/>
            <person name="Jiang J."/>
            <person name="Leong S.A."/>
            <person name="Iwama H."/>
            <person name="Gojobori T."/>
            <person name="Itoh T."/>
            <person name="Niimura Y."/>
            <person name="Fujii Y."/>
            <person name="Habara T."/>
            <person name="Sakai H."/>
            <person name="Sato Y."/>
            <person name="Wilson G."/>
            <person name="Kumar K."/>
            <person name="McCouch S."/>
            <person name="Juretic N."/>
            <person name="Hoen D."/>
            <person name="Wright S."/>
            <person name="Bruskiewich R."/>
            <person name="Bureau T."/>
            <person name="Miyao A."/>
            <person name="Hirochika H."/>
            <person name="Nishikawa T."/>
            <person name="Kadowaki K."/>
            <person name="Sugiura M."/>
            <person name="Burr B."/>
            <person name="Sasaki T."/>
        </authorList>
    </citation>
    <scope>NUCLEOTIDE SEQUENCE [LARGE SCALE GENOMIC DNA]</scope>
    <source>
        <strain evidence="2">cv. Nipponbare</strain>
    </source>
</reference>
<protein>
    <submittedName>
        <fullName evidence="1">Uncharacterized protein</fullName>
    </submittedName>
</protein>
<dbReference type="EMBL" id="AP004071">
    <property type="protein sequence ID" value="BAD07577.1"/>
    <property type="molecule type" value="Genomic_DNA"/>
</dbReference>
<gene>
    <name evidence="1" type="primary">OJ1717_A09.35</name>
</gene>
<proteinExistence type="predicted"/>
<accession>Q6ZHC2</accession>
<sequence>MGTWGELADAAGEPELPYALLVQFSELGEAAVAALLVELKGATTTVRLPRRRSPRRYLGSELQHTGRAQGGHRRAIVVGVGEE</sequence>
<evidence type="ECO:0000313" key="1">
    <source>
        <dbReference type="EMBL" id="BAD07577.1"/>
    </source>
</evidence>
<dbReference type="AlphaFoldDB" id="Q6ZHC2"/>
<organism evidence="1 2">
    <name type="scientific">Oryza sativa subsp. japonica</name>
    <name type="common">Rice</name>
    <dbReference type="NCBI Taxonomy" id="39947"/>
    <lineage>
        <taxon>Eukaryota</taxon>
        <taxon>Viridiplantae</taxon>
        <taxon>Streptophyta</taxon>
        <taxon>Embryophyta</taxon>
        <taxon>Tracheophyta</taxon>
        <taxon>Spermatophyta</taxon>
        <taxon>Magnoliopsida</taxon>
        <taxon>Liliopsida</taxon>
        <taxon>Poales</taxon>
        <taxon>Poaceae</taxon>
        <taxon>BOP clade</taxon>
        <taxon>Oryzoideae</taxon>
        <taxon>Oryzeae</taxon>
        <taxon>Oryzinae</taxon>
        <taxon>Oryza</taxon>
        <taxon>Oryza sativa</taxon>
    </lineage>
</organism>
<reference evidence="2" key="2">
    <citation type="journal article" date="2008" name="Nucleic Acids Res.">
        <title>The rice annotation project database (RAP-DB): 2008 update.</title>
        <authorList>
            <consortium name="The rice annotation project (RAP)"/>
        </authorList>
    </citation>
    <scope>GENOME REANNOTATION</scope>
    <source>
        <strain evidence="2">cv. Nipponbare</strain>
    </source>
</reference>